<dbReference type="InterPro" id="IPR011051">
    <property type="entry name" value="RmlC_Cupin_sf"/>
</dbReference>
<proteinExistence type="predicted"/>
<sequence>MTMPQNLIRLKGAVQEYDWGKEGSQSMVAHLAPNAIGEEFELEESKSYAEASMLS</sequence>
<dbReference type="UniPathway" id="UPA00126">
    <property type="reaction ID" value="UER00423"/>
</dbReference>
<dbReference type="AlphaFoldDB" id="A0A2R6NDL3"/>
<dbReference type="Gene3D" id="2.60.120.10">
    <property type="entry name" value="Jelly Rolls"/>
    <property type="match status" value="1"/>
</dbReference>
<name>A0A2R6NDL3_9APHY</name>
<evidence type="ECO:0000313" key="3">
    <source>
        <dbReference type="Proteomes" id="UP000186601"/>
    </source>
</evidence>
<evidence type="ECO:0000313" key="2">
    <source>
        <dbReference type="EMBL" id="PSR70444.1"/>
    </source>
</evidence>
<dbReference type="GO" id="GO:0004476">
    <property type="term" value="F:mannose-6-phosphate isomerase activity"/>
    <property type="evidence" value="ECO:0007669"/>
    <property type="project" value="InterPro"/>
</dbReference>
<dbReference type="InterPro" id="IPR046457">
    <property type="entry name" value="PMI_typeI_cat"/>
</dbReference>
<dbReference type="InterPro" id="IPR014710">
    <property type="entry name" value="RmlC-like_jellyroll"/>
</dbReference>
<dbReference type="STRING" id="98765.A0A2R6NDL3"/>
<feature type="domain" description="Phosphomannose isomerase type I catalytic" evidence="1">
    <location>
        <begin position="7"/>
        <end position="53"/>
    </location>
</feature>
<dbReference type="Pfam" id="PF20511">
    <property type="entry name" value="PMI_typeI_cat"/>
    <property type="match status" value="1"/>
</dbReference>
<dbReference type="Proteomes" id="UP000186601">
    <property type="component" value="Unassembled WGS sequence"/>
</dbReference>
<dbReference type="OrthoDB" id="10414509at2759"/>
<organism evidence="2 3">
    <name type="scientific">Hermanssonia centrifuga</name>
    <dbReference type="NCBI Taxonomy" id="98765"/>
    <lineage>
        <taxon>Eukaryota</taxon>
        <taxon>Fungi</taxon>
        <taxon>Dikarya</taxon>
        <taxon>Basidiomycota</taxon>
        <taxon>Agaricomycotina</taxon>
        <taxon>Agaricomycetes</taxon>
        <taxon>Polyporales</taxon>
        <taxon>Meruliaceae</taxon>
        <taxon>Hermanssonia</taxon>
    </lineage>
</organism>
<dbReference type="SUPFAM" id="SSF51182">
    <property type="entry name" value="RmlC-like cupins"/>
    <property type="match status" value="1"/>
</dbReference>
<dbReference type="GO" id="GO:0009298">
    <property type="term" value="P:GDP-mannose biosynthetic process"/>
    <property type="evidence" value="ECO:0007669"/>
    <property type="project" value="UniProtKB-UniPathway"/>
</dbReference>
<gene>
    <name evidence="2" type="ORF">PHLCEN_2v13695</name>
</gene>
<protein>
    <recommendedName>
        <fullName evidence="1">Phosphomannose isomerase type I catalytic domain-containing protein</fullName>
    </recommendedName>
</protein>
<accession>A0A2R6NDL3</accession>
<dbReference type="GO" id="GO:0008270">
    <property type="term" value="F:zinc ion binding"/>
    <property type="evidence" value="ECO:0007669"/>
    <property type="project" value="InterPro"/>
</dbReference>
<keyword evidence="3" id="KW-1185">Reference proteome</keyword>
<reference evidence="2 3" key="1">
    <citation type="submission" date="2018-02" db="EMBL/GenBank/DDBJ databases">
        <title>Genome sequence of the basidiomycete white-rot fungus Phlebia centrifuga.</title>
        <authorList>
            <person name="Granchi Z."/>
            <person name="Peng M."/>
            <person name="de Vries R.P."/>
            <person name="Hilden K."/>
            <person name="Makela M.R."/>
            <person name="Grigoriev I."/>
            <person name="Riley R."/>
        </authorList>
    </citation>
    <scope>NUCLEOTIDE SEQUENCE [LARGE SCALE GENOMIC DNA]</scope>
    <source>
        <strain evidence="2 3">FBCC195</strain>
    </source>
</reference>
<comment type="caution">
    <text evidence="2">The sequence shown here is derived from an EMBL/GenBank/DDBJ whole genome shotgun (WGS) entry which is preliminary data.</text>
</comment>
<dbReference type="EMBL" id="MLYV02001351">
    <property type="protein sequence ID" value="PSR70444.1"/>
    <property type="molecule type" value="Genomic_DNA"/>
</dbReference>
<evidence type="ECO:0000259" key="1">
    <source>
        <dbReference type="Pfam" id="PF20511"/>
    </source>
</evidence>